<name>A0A382AMP5_9ZZZZ</name>
<evidence type="ECO:0000256" key="1">
    <source>
        <dbReference type="SAM" id="Phobius"/>
    </source>
</evidence>
<keyword evidence="1" id="KW-0472">Membrane</keyword>
<accession>A0A382AMP5</accession>
<keyword evidence="1" id="KW-0812">Transmembrane</keyword>
<dbReference type="AlphaFoldDB" id="A0A382AMP5"/>
<proteinExistence type="predicted"/>
<organism evidence="2">
    <name type="scientific">marine metagenome</name>
    <dbReference type="NCBI Taxonomy" id="408172"/>
    <lineage>
        <taxon>unclassified sequences</taxon>
        <taxon>metagenomes</taxon>
        <taxon>ecological metagenomes</taxon>
    </lineage>
</organism>
<reference evidence="2" key="1">
    <citation type="submission" date="2018-05" db="EMBL/GenBank/DDBJ databases">
        <authorList>
            <person name="Lanie J.A."/>
            <person name="Ng W.-L."/>
            <person name="Kazmierczak K.M."/>
            <person name="Andrzejewski T.M."/>
            <person name="Davidsen T.M."/>
            <person name="Wayne K.J."/>
            <person name="Tettelin H."/>
            <person name="Glass J.I."/>
            <person name="Rusch D."/>
            <person name="Podicherti R."/>
            <person name="Tsui H.-C.T."/>
            <person name="Winkler M.E."/>
        </authorList>
    </citation>
    <scope>NUCLEOTIDE SEQUENCE</scope>
</reference>
<keyword evidence="1" id="KW-1133">Transmembrane helix</keyword>
<protein>
    <submittedName>
        <fullName evidence="2">Uncharacterized protein</fullName>
    </submittedName>
</protein>
<feature type="non-terminal residue" evidence="2">
    <location>
        <position position="1"/>
    </location>
</feature>
<sequence>VTRISFRDELYAVIIASGFPLIRNRLNDLKTGSFVVRPLGFIDSTRKYRILTHTMSSNVGGYHPITIIVIFVMVLLIDALLLRSALILIWQLVSMLLFNKEHQ</sequence>
<feature type="transmembrane region" description="Helical" evidence="1">
    <location>
        <begin position="65"/>
        <end position="98"/>
    </location>
</feature>
<gene>
    <name evidence="2" type="ORF">METZ01_LOCUS155513</name>
</gene>
<dbReference type="EMBL" id="UINC01026002">
    <property type="protein sequence ID" value="SVB02659.1"/>
    <property type="molecule type" value="Genomic_DNA"/>
</dbReference>
<evidence type="ECO:0000313" key="2">
    <source>
        <dbReference type="EMBL" id="SVB02659.1"/>
    </source>
</evidence>